<comment type="caution">
    <text evidence="1">The sequence shown here is derived from an EMBL/GenBank/DDBJ whole genome shotgun (WGS) entry which is preliminary data.</text>
</comment>
<evidence type="ECO:0000313" key="1">
    <source>
        <dbReference type="EMBL" id="NYF91850.1"/>
    </source>
</evidence>
<dbReference type="EMBL" id="JACCCU010000003">
    <property type="protein sequence ID" value="NYF91850.1"/>
    <property type="molecule type" value="Genomic_DNA"/>
</dbReference>
<gene>
    <name evidence="1" type="ORF">HDF08_003969</name>
</gene>
<dbReference type="Proteomes" id="UP000564385">
    <property type="component" value="Unassembled WGS sequence"/>
</dbReference>
<accession>A0A852VJP2</accession>
<name>A0A852VJP2_9BACT</name>
<organism evidence="1 2">
    <name type="scientific">Tunturiibacter lichenicola</name>
    <dbReference type="NCBI Taxonomy" id="2051959"/>
    <lineage>
        <taxon>Bacteria</taxon>
        <taxon>Pseudomonadati</taxon>
        <taxon>Acidobacteriota</taxon>
        <taxon>Terriglobia</taxon>
        <taxon>Terriglobales</taxon>
        <taxon>Acidobacteriaceae</taxon>
        <taxon>Tunturiibacter</taxon>
    </lineage>
</organism>
<proteinExistence type="predicted"/>
<sequence length="62" mass="7114">MVEVLADFGIAHNYLGFHKEICRFGDGFTPRIKQTLDGRDASWVQFGVQFGQQPLTQTERQQ</sequence>
<protein>
    <submittedName>
        <fullName evidence="1">Uncharacterized protein</fullName>
    </submittedName>
</protein>
<dbReference type="AlphaFoldDB" id="A0A852VJP2"/>
<evidence type="ECO:0000313" key="2">
    <source>
        <dbReference type="Proteomes" id="UP000564385"/>
    </source>
</evidence>
<reference evidence="1 2" key="1">
    <citation type="submission" date="2020-07" db="EMBL/GenBank/DDBJ databases">
        <title>Genomic Encyclopedia of Type Strains, Phase IV (KMG-V): Genome sequencing to study the core and pangenomes of soil and plant-associated prokaryotes.</title>
        <authorList>
            <person name="Whitman W."/>
        </authorList>
    </citation>
    <scope>NUCLEOTIDE SEQUENCE [LARGE SCALE GENOMIC DNA]</scope>
    <source>
        <strain evidence="1 2">M8UP22</strain>
    </source>
</reference>